<dbReference type="AlphaFoldDB" id="A0A9N9A2I5"/>
<feature type="region of interest" description="Disordered" evidence="1">
    <location>
        <begin position="164"/>
        <end position="189"/>
    </location>
</feature>
<sequence length="249" mass="29261">MVIEQELEDSYDYDKPKLWFSTGELRNLPTEIYSDCTLSKIEHQKILRSEPRNAEVDYQPDGAIFLTSYVKATKGKILYNSKPDDEDTKARAGYELLQKSNHNARELLRDALSYANDYRRNIALKAISPSYTTTKDKKEVFGEKLKGLVEEENTKSKLYNDANKERQNQGPHKEIFKRTTAGPHEPDEHSDSWIFKEIQTQMVRNIQQFMAYLNHIKWLFSRMELKTPIKNSPTEAFYEIFNRSKDYKK</sequence>
<feature type="compositionally biased region" description="Basic and acidic residues" evidence="1">
    <location>
        <begin position="164"/>
        <end position="177"/>
    </location>
</feature>
<protein>
    <submittedName>
        <fullName evidence="2">20540_t:CDS:1</fullName>
    </submittedName>
</protein>
<evidence type="ECO:0000256" key="1">
    <source>
        <dbReference type="SAM" id="MobiDB-lite"/>
    </source>
</evidence>
<dbReference type="OrthoDB" id="2437463at2759"/>
<organism evidence="2 3">
    <name type="scientific">Dentiscutata erythropus</name>
    <dbReference type="NCBI Taxonomy" id="1348616"/>
    <lineage>
        <taxon>Eukaryota</taxon>
        <taxon>Fungi</taxon>
        <taxon>Fungi incertae sedis</taxon>
        <taxon>Mucoromycota</taxon>
        <taxon>Glomeromycotina</taxon>
        <taxon>Glomeromycetes</taxon>
        <taxon>Diversisporales</taxon>
        <taxon>Gigasporaceae</taxon>
        <taxon>Dentiscutata</taxon>
    </lineage>
</organism>
<evidence type="ECO:0000313" key="3">
    <source>
        <dbReference type="Proteomes" id="UP000789405"/>
    </source>
</evidence>
<dbReference type="EMBL" id="CAJVPY010001273">
    <property type="protein sequence ID" value="CAG8514656.1"/>
    <property type="molecule type" value="Genomic_DNA"/>
</dbReference>
<proteinExistence type="predicted"/>
<keyword evidence="3" id="KW-1185">Reference proteome</keyword>
<reference evidence="2" key="1">
    <citation type="submission" date="2021-06" db="EMBL/GenBank/DDBJ databases">
        <authorList>
            <person name="Kallberg Y."/>
            <person name="Tangrot J."/>
            <person name="Rosling A."/>
        </authorList>
    </citation>
    <scope>NUCLEOTIDE SEQUENCE</scope>
    <source>
        <strain evidence="2">MA453B</strain>
    </source>
</reference>
<name>A0A9N9A2I5_9GLOM</name>
<comment type="caution">
    <text evidence="2">The sequence shown here is derived from an EMBL/GenBank/DDBJ whole genome shotgun (WGS) entry which is preliminary data.</text>
</comment>
<dbReference type="Proteomes" id="UP000789405">
    <property type="component" value="Unassembled WGS sequence"/>
</dbReference>
<gene>
    <name evidence="2" type="ORF">DERYTH_LOCUS3560</name>
</gene>
<accession>A0A9N9A2I5</accession>
<evidence type="ECO:0000313" key="2">
    <source>
        <dbReference type="EMBL" id="CAG8514656.1"/>
    </source>
</evidence>